<reference evidence="2 3" key="1">
    <citation type="submission" date="2023-04" db="EMBL/GenBank/DDBJ databases">
        <title>Marinoamorphus aggregata gen. nov., sp. Nov., isolate from tissue of brittle star Ophioplocus japonicus.</title>
        <authorList>
            <person name="Kawano K."/>
            <person name="Sawayama S."/>
            <person name="Nakagawa S."/>
        </authorList>
    </citation>
    <scope>NUCLEOTIDE SEQUENCE [LARGE SCALE GENOMIC DNA]</scope>
    <source>
        <strain evidence="2 3">NKW23</strain>
    </source>
</reference>
<protein>
    <recommendedName>
        <fullName evidence="1">ApeI dehydratase-like domain-containing protein</fullName>
    </recommendedName>
</protein>
<dbReference type="Gene3D" id="3.10.129.10">
    <property type="entry name" value="Hotdog Thioesterase"/>
    <property type="match status" value="1"/>
</dbReference>
<organism evidence="2 3">
    <name type="scientific">Paralimibaculum aggregatum</name>
    <dbReference type="NCBI Taxonomy" id="3036245"/>
    <lineage>
        <taxon>Bacteria</taxon>
        <taxon>Pseudomonadati</taxon>
        <taxon>Pseudomonadota</taxon>
        <taxon>Alphaproteobacteria</taxon>
        <taxon>Rhodobacterales</taxon>
        <taxon>Paracoccaceae</taxon>
        <taxon>Paralimibaculum</taxon>
    </lineage>
</organism>
<dbReference type="EMBL" id="BSYI01000048">
    <property type="protein sequence ID" value="GMG85005.1"/>
    <property type="molecule type" value="Genomic_DNA"/>
</dbReference>
<dbReference type="Pfam" id="PF22818">
    <property type="entry name" value="ApeI-like"/>
    <property type="match status" value="1"/>
</dbReference>
<accession>A0ABQ6LSE8</accession>
<comment type="caution">
    <text evidence="2">The sequence shown here is derived from an EMBL/GenBank/DDBJ whole genome shotgun (WGS) entry which is preliminary data.</text>
</comment>
<gene>
    <name evidence="2" type="ORF">LNKW23_42210</name>
</gene>
<dbReference type="SUPFAM" id="SSF54637">
    <property type="entry name" value="Thioesterase/thiol ester dehydrase-isomerase"/>
    <property type="match status" value="1"/>
</dbReference>
<proteinExistence type="predicted"/>
<dbReference type="Proteomes" id="UP001239909">
    <property type="component" value="Unassembled WGS sequence"/>
</dbReference>
<keyword evidence="3" id="KW-1185">Reference proteome</keyword>
<dbReference type="InterPro" id="IPR054545">
    <property type="entry name" value="ApeI-like"/>
</dbReference>
<evidence type="ECO:0000259" key="1">
    <source>
        <dbReference type="Pfam" id="PF22818"/>
    </source>
</evidence>
<sequence length="106" mass="10849">MAAAPQAGRVLSLPQGIPAEAACLDGHFPGRPVVPAAVLLGEALAWLAELGHEVRGVRRVKFVAALGPGEPFEIRAVPGRGGLALRWLRGDTLLAEGSVTLAPADG</sequence>
<evidence type="ECO:0000313" key="2">
    <source>
        <dbReference type="EMBL" id="GMG85005.1"/>
    </source>
</evidence>
<evidence type="ECO:0000313" key="3">
    <source>
        <dbReference type="Proteomes" id="UP001239909"/>
    </source>
</evidence>
<dbReference type="RefSeq" id="WP_285674217.1">
    <property type="nucleotide sequence ID" value="NZ_BSYI01000048.1"/>
</dbReference>
<dbReference type="InterPro" id="IPR029069">
    <property type="entry name" value="HotDog_dom_sf"/>
</dbReference>
<feature type="domain" description="ApeI dehydratase-like" evidence="1">
    <location>
        <begin position="16"/>
        <end position="76"/>
    </location>
</feature>
<name>A0ABQ6LSE8_9RHOB</name>